<evidence type="ECO:0000313" key="3">
    <source>
        <dbReference type="EMBL" id="GAQ86700.1"/>
    </source>
</evidence>
<accession>A0A1Y1I6X9</accession>
<proteinExistence type="inferred from homology"/>
<dbReference type="STRING" id="105231.A0A1Y1I6X9"/>
<dbReference type="EMBL" id="DF237254">
    <property type="protein sequence ID" value="GAQ86700.1"/>
    <property type="molecule type" value="Genomic_DNA"/>
</dbReference>
<comment type="similarity">
    <text evidence="1">Belongs to the KXD1 family.</text>
</comment>
<dbReference type="AlphaFoldDB" id="A0A1Y1I6X9"/>
<dbReference type="Proteomes" id="UP000054558">
    <property type="component" value="Unassembled WGS sequence"/>
</dbReference>
<dbReference type="PANTHER" id="PTHR13511:SF0">
    <property type="entry name" value="KXDL MOTIF-CONTAINING PROTEIN 1"/>
    <property type="match status" value="1"/>
</dbReference>
<dbReference type="OrthoDB" id="10258877at2759"/>
<dbReference type="Pfam" id="PF10241">
    <property type="entry name" value="KxDL"/>
    <property type="match status" value="1"/>
</dbReference>
<evidence type="ECO:0000313" key="4">
    <source>
        <dbReference type="Proteomes" id="UP000054558"/>
    </source>
</evidence>
<dbReference type="InterPro" id="IPR039843">
    <property type="entry name" value="KXD1-like"/>
</dbReference>
<keyword evidence="4" id="KW-1185">Reference proteome</keyword>
<feature type="domain" description="KxDL" evidence="2">
    <location>
        <begin position="16"/>
        <end position="98"/>
    </location>
</feature>
<sequence>MAEARGAEALVSEVERLMDKGDVEKLKGLQLQILSLLENSHAVLAHFNDSSAQSYAEVARNFSVNTKILKEMRFDLDYIFRKIRVLRARIIKYFPHAFDESVLQSLRDQRPNLEEAPPSTEAANRHIT</sequence>
<evidence type="ECO:0000256" key="1">
    <source>
        <dbReference type="ARBA" id="ARBA00005913"/>
    </source>
</evidence>
<dbReference type="OMA" id="NDYSEQC"/>
<dbReference type="GO" id="GO:0032418">
    <property type="term" value="P:lysosome localization"/>
    <property type="evidence" value="ECO:0000318"/>
    <property type="project" value="GO_Central"/>
</dbReference>
<reference evidence="3 4" key="1">
    <citation type="journal article" date="2014" name="Nat. Commun.">
        <title>Klebsormidium flaccidum genome reveals primary factors for plant terrestrial adaptation.</title>
        <authorList>
            <person name="Hori K."/>
            <person name="Maruyama F."/>
            <person name="Fujisawa T."/>
            <person name="Togashi T."/>
            <person name="Yamamoto N."/>
            <person name="Seo M."/>
            <person name="Sato S."/>
            <person name="Yamada T."/>
            <person name="Mori H."/>
            <person name="Tajima N."/>
            <person name="Moriyama T."/>
            <person name="Ikeuchi M."/>
            <person name="Watanabe M."/>
            <person name="Wada H."/>
            <person name="Kobayashi K."/>
            <person name="Saito M."/>
            <person name="Masuda T."/>
            <person name="Sasaki-Sekimoto Y."/>
            <person name="Mashiguchi K."/>
            <person name="Awai K."/>
            <person name="Shimojima M."/>
            <person name="Masuda S."/>
            <person name="Iwai M."/>
            <person name="Nobusawa T."/>
            <person name="Narise T."/>
            <person name="Kondo S."/>
            <person name="Saito H."/>
            <person name="Sato R."/>
            <person name="Murakawa M."/>
            <person name="Ihara Y."/>
            <person name="Oshima-Yamada Y."/>
            <person name="Ohtaka K."/>
            <person name="Satoh M."/>
            <person name="Sonobe K."/>
            <person name="Ishii M."/>
            <person name="Ohtani R."/>
            <person name="Kanamori-Sato M."/>
            <person name="Honoki R."/>
            <person name="Miyazaki D."/>
            <person name="Mochizuki H."/>
            <person name="Umetsu J."/>
            <person name="Higashi K."/>
            <person name="Shibata D."/>
            <person name="Kamiya Y."/>
            <person name="Sato N."/>
            <person name="Nakamura Y."/>
            <person name="Tabata S."/>
            <person name="Ida S."/>
            <person name="Kurokawa K."/>
            <person name="Ohta H."/>
        </authorList>
    </citation>
    <scope>NUCLEOTIDE SEQUENCE [LARGE SCALE GENOMIC DNA]</scope>
    <source>
        <strain evidence="3 4">NIES-2285</strain>
    </source>
</reference>
<evidence type="ECO:0000259" key="2">
    <source>
        <dbReference type="Pfam" id="PF10241"/>
    </source>
</evidence>
<name>A0A1Y1I6X9_KLENI</name>
<gene>
    <name evidence="3" type="ORF">KFL_003050120</name>
</gene>
<protein>
    <recommendedName>
        <fullName evidence="2">KxDL domain-containing protein</fullName>
    </recommendedName>
</protein>
<dbReference type="PANTHER" id="PTHR13511">
    <property type="entry name" value="KXDL MOTIF-CONTAINING PROTEIN 1"/>
    <property type="match status" value="1"/>
</dbReference>
<dbReference type="InterPro" id="IPR019371">
    <property type="entry name" value="KxDL_dom"/>
</dbReference>
<dbReference type="GO" id="GO:0099078">
    <property type="term" value="C:BORC complex"/>
    <property type="evidence" value="ECO:0000318"/>
    <property type="project" value="GO_Central"/>
</dbReference>
<organism evidence="3 4">
    <name type="scientific">Klebsormidium nitens</name>
    <name type="common">Green alga</name>
    <name type="synonym">Ulothrix nitens</name>
    <dbReference type="NCBI Taxonomy" id="105231"/>
    <lineage>
        <taxon>Eukaryota</taxon>
        <taxon>Viridiplantae</taxon>
        <taxon>Streptophyta</taxon>
        <taxon>Klebsormidiophyceae</taxon>
        <taxon>Klebsormidiales</taxon>
        <taxon>Klebsormidiaceae</taxon>
        <taxon>Klebsormidium</taxon>
    </lineage>
</organism>